<dbReference type="Proteomes" id="UP000765509">
    <property type="component" value="Unassembled WGS sequence"/>
</dbReference>
<feature type="compositionally biased region" description="Basic and acidic residues" evidence="1">
    <location>
        <begin position="166"/>
        <end position="178"/>
    </location>
</feature>
<feature type="compositionally biased region" description="Basic and acidic residues" evidence="1">
    <location>
        <begin position="122"/>
        <end position="136"/>
    </location>
</feature>
<feature type="compositionally biased region" description="Polar residues" evidence="1">
    <location>
        <begin position="1"/>
        <end position="12"/>
    </location>
</feature>
<dbReference type="EMBL" id="AVOT02059123">
    <property type="protein sequence ID" value="MBW0552832.1"/>
    <property type="molecule type" value="Genomic_DNA"/>
</dbReference>
<organism evidence="2 3">
    <name type="scientific">Austropuccinia psidii MF-1</name>
    <dbReference type="NCBI Taxonomy" id="1389203"/>
    <lineage>
        <taxon>Eukaryota</taxon>
        <taxon>Fungi</taxon>
        <taxon>Dikarya</taxon>
        <taxon>Basidiomycota</taxon>
        <taxon>Pucciniomycotina</taxon>
        <taxon>Pucciniomycetes</taxon>
        <taxon>Pucciniales</taxon>
        <taxon>Sphaerophragmiaceae</taxon>
        <taxon>Austropuccinia</taxon>
    </lineage>
</organism>
<gene>
    <name evidence="2" type="ORF">O181_092547</name>
</gene>
<comment type="caution">
    <text evidence="2">The sequence shown here is derived from an EMBL/GenBank/DDBJ whole genome shotgun (WGS) entry which is preliminary data.</text>
</comment>
<proteinExistence type="predicted"/>
<evidence type="ECO:0008006" key="4">
    <source>
        <dbReference type="Google" id="ProtNLM"/>
    </source>
</evidence>
<evidence type="ECO:0000313" key="3">
    <source>
        <dbReference type="Proteomes" id="UP000765509"/>
    </source>
</evidence>
<sequence length="853" mass="98171">MVHTRNGSNYSVQPDGCGQGRGKTKSRSTKSSSRKTHLEDARVSPYSPRYVPTDFDVNPERELIYDNISRAEPFSSGSNRNILMPIQRLVQSSQRRGVGNMPKPLAGGHVLLLAHQELSGSGEDHRTLRRPEERVGNDSIFGDRGPSGAYQLQTSSRSVQGQAQRTSEEAERSQEPRKQGQRQSQLAQILPTREQDCQVGAFSHGQCIQHGQEFDVTHSQRAGKDEQNFLKEIIYQIHYVQSNIHVALVQFDAKMNKLKSDMSELKRNDKRYAEWYQLSNPRIDLIINTCNRIESTCQVQNDEMEDLSIFKMNYQLKILKDHVLEIVENTNQFFTHLAKSDSERQKLKNEIIANVEQIHKNYVPHMPRHSTPLTEEKLSVKGSLTPFLGENVISAKDIPKLEEWPTFSGEGEYNHIEFIRTIIMLQEDFHIPDEIIVGKLHSLFTRTAKKWYHKMRMDHGKHDWSWWKSEVITKWANNSWRFKMENAFENAIFNSEKDKPLTWFFKQKDRLSALHPDMSDTMINMKILRTCGGELEHAIKSRCLEPCSTEDYINAMEDIITRTRIGKSWTKIPMESKMVSKIPREDRRPEKPVLKCHKCGSTSHLANTCTKKTKINEVQVIEEVHCTEEKEESDQDSAISEDTPVEDYPIENITAFFEVTEVHAHLPQYSEDCYILINIQDATMCKTKPATGKAYTAGESCITSVLMNYIEAKVHLDTGVFYTCVGKDYLQFILPEWKNHLLPIEGVQFSSASNNMYPLGISDTNLVFTHPAGSIRVKTEILVMDNYTSQHIIFGNYYLNIYGIDTNNHKDRYFTIGENKRQKFAFSNMPRQISIVSSKNDTYKEEFVSNKLV</sequence>
<keyword evidence="3" id="KW-1185">Reference proteome</keyword>
<evidence type="ECO:0000256" key="1">
    <source>
        <dbReference type="SAM" id="MobiDB-lite"/>
    </source>
</evidence>
<accession>A0A9Q3P9N7</accession>
<evidence type="ECO:0000313" key="2">
    <source>
        <dbReference type="EMBL" id="MBW0552832.1"/>
    </source>
</evidence>
<reference evidence="2" key="1">
    <citation type="submission" date="2021-03" db="EMBL/GenBank/DDBJ databases">
        <title>Draft genome sequence of rust myrtle Austropuccinia psidii MF-1, a brazilian biotype.</title>
        <authorList>
            <person name="Quecine M.C."/>
            <person name="Pachon D.M.R."/>
            <person name="Bonatelli M.L."/>
            <person name="Correr F.H."/>
            <person name="Franceschini L.M."/>
            <person name="Leite T.F."/>
            <person name="Margarido G.R.A."/>
            <person name="Almeida C.A."/>
            <person name="Ferrarezi J.A."/>
            <person name="Labate C.A."/>
        </authorList>
    </citation>
    <scope>NUCLEOTIDE SEQUENCE</scope>
    <source>
        <strain evidence="2">MF-1</strain>
    </source>
</reference>
<dbReference type="OrthoDB" id="3644300at2759"/>
<dbReference type="AlphaFoldDB" id="A0A9Q3P9N7"/>
<name>A0A9Q3P9N7_9BASI</name>
<feature type="compositionally biased region" description="Basic residues" evidence="1">
    <location>
        <begin position="22"/>
        <end position="35"/>
    </location>
</feature>
<feature type="region of interest" description="Disordered" evidence="1">
    <location>
        <begin position="1"/>
        <end position="54"/>
    </location>
</feature>
<feature type="region of interest" description="Disordered" evidence="1">
    <location>
        <begin position="119"/>
        <end position="187"/>
    </location>
</feature>
<feature type="compositionally biased region" description="Polar residues" evidence="1">
    <location>
        <begin position="150"/>
        <end position="165"/>
    </location>
</feature>
<protein>
    <recommendedName>
        <fullName evidence="4">CCHC-type domain-containing protein</fullName>
    </recommendedName>
</protein>